<keyword evidence="1" id="KW-0805">Transcription regulation</keyword>
<evidence type="ECO:0000256" key="2">
    <source>
        <dbReference type="ARBA" id="ARBA00023125"/>
    </source>
</evidence>
<dbReference type="OrthoDB" id="9792527at2"/>
<keyword evidence="3" id="KW-0804">Transcription</keyword>
<dbReference type="PANTHER" id="PTHR33204:SF18">
    <property type="entry name" value="TRANSCRIPTIONAL REGULATORY PROTEIN"/>
    <property type="match status" value="1"/>
</dbReference>
<dbReference type="STRING" id="111015.AXF14_07495"/>
<name>A0A109W2P7_ACTRD</name>
<dbReference type="InterPro" id="IPR036390">
    <property type="entry name" value="WH_DNA-bd_sf"/>
</dbReference>
<dbReference type="EMBL" id="CP014228">
    <property type="protein sequence ID" value="AMD87456.1"/>
    <property type="molecule type" value="Genomic_DNA"/>
</dbReference>
<gene>
    <name evidence="5" type="ORF">AXF14_07495</name>
</gene>
<dbReference type="KEGG" id="ard:AXF14_07495"/>
<organism evidence="5 6">
    <name type="scientific">Actinomyces radicidentis</name>
    <dbReference type="NCBI Taxonomy" id="111015"/>
    <lineage>
        <taxon>Bacteria</taxon>
        <taxon>Bacillati</taxon>
        <taxon>Actinomycetota</taxon>
        <taxon>Actinomycetes</taxon>
        <taxon>Actinomycetales</taxon>
        <taxon>Actinomycetaceae</taxon>
        <taxon>Actinomyces</taxon>
    </lineage>
</organism>
<accession>A0A109W2P7</accession>
<dbReference type="Proteomes" id="UP000065220">
    <property type="component" value="Chromosome"/>
</dbReference>
<keyword evidence="2" id="KW-0238">DNA-binding</keyword>
<protein>
    <submittedName>
        <fullName evidence="5">HxlR family transcriptional regulator</fullName>
    </submittedName>
</protein>
<dbReference type="GO" id="GO:0003677">
    <property type="term" value="F:DNA binding"/>
    <property type="evidence" value="ECO:0007669"/>
    <property type="project" value="UniProtKB-KW"/>
</dbReference>
<evidence type="ECO:0000256" key="1">
    <source>
        <dbReference type="ARBA" id="ARBA00023015"/>
    </source>
</evidence>
<dbReference type="PANTHER" id="PTHR33204">
    <property type="entry name" value="TRANSCRIPTIONAL REGULATOR, MARR FAMILY"/>
    <property type="match status" value="1"/>
</dbReference>
<evidence type="ECO:0000313" key="5">
    <source>
        <dbReference type="EMBL" id="AMD87456.1"/>
    </source>
</evidence>
<dbReference type="RefSeq" id="WP_067942140.1">
    <property type="nucleotide sequence ID" value="NZ_CP014228.1"/>
</dbReference>
<dbReference type="PROSITE" id="PS51118">
    <property type="entry name" value="HTH_HXLR"/>
    <property type="match status" value="1"/>
</dbReference>
<sequence length="139" mass="14972">MIESPRSSCPVNRAVEVLGDRWSLLILHDVAMHDRRTFRQLLTGSEEGISAPLLSRRLTDLTIAGLLTKAEAPRGKQGRYSLTELGISAVPLLVALGELGARIDPTTAPHAPHVHAAGATLEDQMDALRERHLTTPAAS</sequence>
<dbReference type="Gene3D" id="1.10.10.10">
    <property type="entry name" value="Winged helix-like DNA-binding domain superfamily/Winged helix DNA-binding domain"/>
    <property type="match status" value="1"/>
</dbReference>
<proteinExistence type="predicted"/>
<feature type="domain" description="HTH hxlR-type" evidence="4">
    <location>
        <begin position="9"/>
        <end position="108"/>
    </location>
</feature>
<evidence type="ECO:0000256" key="3">
    <source>
        <dbReference type="ARBA" id="ARBA00023163"/>
    </source>
</evidence>
<dbReference type="AlphaFoldDB" id="A0A109W2P7"/>
<dbReference type="SUPFAM" id="SSF46785">
    <property type="entry name" value="Winged helix' DNA-binding domain"/>
    <property type="match status" value="1"/>
</dbReference>
<dbReference type="InterPro" id="IPR036388">
    <property type="entry name" value="WH-like_DNA-bd_sf"/>
</dbReference>
<dbReference type="InterPro" id="IPR002577">
    <property type="entry name" value="HTH_HxlR"/>
</dbReference>
<evidence type="ECO:0000313" key="6">
    <source>
        <dbReference type="Proteomes" id="UP000065220"/>
    </source>
</evidence>
<dbReference type="Pfam" id="PF01638">
    <property type="entry name" value="HxlR"/>
    <property type="match status" value="1"/>
</dbReference>
<keyword evidence="6" id="KW-1185">Reference proteome</keyword>
<evidence type="ECO:0000259" key="4">
    <source>
        <dbReference type="PROSITE" id="PS51118"/>
    </source>
</evidence>
<reference evidence="6" key="1">
    <citation type="submission" date="2016-02" db="EMBL/GenBank/DDBJ databases">
        <authorList>
            <person name="Holder M.E."/>
            <person name="Ajami N.J."/>
            <person name="Petrosino J.F."/>
        </authorList>
    </citation>
    <scope>NUCLEOTIDE SEQUENCE [LARGE SCALE GENOMIC DNA]</scope>
    <source>
        <strain evidence="6">CCUG 36733</strain>
    </source>
</reference>